<protein>
    <submittedName>
        <fullName evidence="2">Uncharacterized protein</fullName>
    </submittedName>
</protein>
<sequence>MHPMAVLLIHTHSVLCTINVQKPMPCAVKNYRQMPHAVNAYSPNILSY</sequence>
<accession>A0A0E9TF21</accession>
<evidence type="ECO:0000313" key="2">
    <source>
        <dbReference type="EMBL" id="JAH52211.1"/>
    </source>
</evidence>
<dbReference type="AlphaFoldDB" id="A0A0E9TF21"/>
<evidence type="ECO:0000256" key="1">
    <source>
        <dbReference type="SAM" id="SignalP"/>
    </source>
</evidence>
<reference evidence="2" key="1">
    <citation type="submission" date="2014-11" db="EMBL/GenBank/DDBJ databases">
        <authorList>
            <person name="Amaro Gonzalez C."/>
        </authorList>
    </citation>
    <scope>NUCLEOTIDE SEQUENCE</scope>
</reference>
<keyword evidence="1" id="KW-0732">Signal</keyword>
<reference evidence="2" key="2">
    <citation type="journal article" date="2015" name="Fish Shellfish Immunol.">
        <title>Early steps in the European eel (Anguilla anguilla)-Vibrio vulnificus interaction in the gills: Role of the RtxA13 toxin.</title>
        <authorList>
            <person name="Callol A."/>
            <person name="Pajuelo D."/>
            <person name="Ebbesson L."/>
            <person name="Teles M."/>
            <person name="MacKenzie S."/>
            <person name="Amaro C."/>
        </authorList>
    </citation>
    <scope>NUCLEOTIDE SEQUENCE</scope>
</reference>
<dbReference type="EMBL" id="GBXM01056366">
    <property type="protein sequence ID" value="JAH52211.1"/>
    <property type="molecule type" value="Transcribed_RNA"/>
</dbReference>
<proteinExistence type="predicted"/>
<feature type="chain" id="PRO_5002432645" evidence="1">
    <location>
        <begin position="17"/>
        <end position="48"/>
    </location>
</feature>
<feature type="signal peptide" evidence="1">
    <location>
        <begin position="1"/>
        <end position="16"/>
    </location>
</feature>
<name>A0A0E9TF21_ANGAN</name>
<organism evidence="2">
    <name type="scientific">Anguilla anguilla</name>
    <name type="common">European freshwater eel</name>
    <name type="synonym">Muraena anguilla</name>
    <dbReference type="NCBI Taxonomy" id="7936"/>
    <lineage>
        <taxon>Eukaryota</taxon>
        <taxon>Metazoa</taxon>
        <taxon>Chordata</taxon>
        <taxon>Craniata</taxon>
        <taxon>Vertebrata</taxon>
        <taxon>Euteleostomi</taxon>
        <taxon>Actinopterygii</taxon>
        <taxon>Neopterygii</taxon>
        <taxon>Teleostei</taxon>
        <taxon>Anguilliformes</taxon>
        <taxon>Anguillidae</taxon>
        <taxon>Anguilla</taxon>
    </lineage>
</organism>